<evidence type="ECO:0000256" key="1">
    <source>
        <dbReference type="SAM" id="MobiDB-lite"/>
    </source>
</evidence>
<sequence length="97" mass="10838">MNSKLNLQLDRANGATTKMSNKRTPPTGNFLGASTETSNSKHNHATNSIRKIGDWFEAENLGKRARFWAVLAAYFGCFAADFRCSSLLVFHCVFQLH</sequence>
<gene>
    <name evidence="2" type="ORF">A4A49_40749</name>
</gene>
<keyword evidence="3" id="KW-1185">Reference proteome</keyword>
<name>A0A1J6KJH8_NICAT</name>
<organism evidence="2 3">
    <name type="scientific">Nicotiana attenuata</name>
    <name type="common">Coyote tobacco</name>
    <dbReference type="NCBI Taxonomy" id="49451"/>
    <lineage>
        <taxon>Eukaryota</taxon>
        <taxon>Viridiplantae</taxon>
        <taxon>Streptophyta</taxon>
        <taxon>Embryophyta</taxon>
        <taxon>Tracheophyta</taxon>
        <taxon>Spermatophyta</taxon>
        <taxon>Magnoliopsida</taxon>
        <taxon>eudicotyledons</taxon>
        <taxon>Gunneridae</taxon>
        <taxon>Pentapetalae</taxon>
        <taxon>asterids</taxon>
        <taxon>lamiids</taxon>
        <taxon>Solanales</taxon>
        <taxon>Solanaceae</taxon>
        <taxon>Nicotianoideae</taxon>
        <taxon>Nicotianeae</taxon>
        <taxon>Nicotiana</taxon>
    </lineage>
</organism>
<evidence type="ECO:0000313" key="3">
    <source>
        <dbReference type="Proteomes" id="UP000187609"/>
    </source>
</evidence>
<protein>
    <submittedName>
        <fullName evidence="2">Uncharacterized protein</fullName>
    </submittedName>
</protein>
<dbReference type="AlphaFoldDB" id="A0A1J6KJH8"/>
<evidence type="ECO:0000313" key="2">
    <source>
        <dbReference type="EMBL" id="OIT21975.1"/>
    </source>
</evidence>
<reference evidence="2" key="1">
    <citation type="submission" date="2016-11" db="EMBL/GenBank/DDBJ databases">
        <title>The genome of Nicotiana attenuata.</title>
        <authorList>
            <person name="Xu S."/>
            <person name="Brockmoeller T."/>
            <person name="Gaquerel E."/>
            <person name="Navarro A."/>
            <person name="Kuhl H."/>
            <person name="Gase K."/>
            <person name="Ling Z."/>
            <person name="Zhou W."/>
            <person name="Kreitzer C."/>
            <person name="Stanke M."/>
            <person name="Tang H."/>
            <person name="Lyons E."/>
            <person name="Pandey P."/>
            <person name="Pandey S.P."/>
            <person name="Timmermann B."/>
            <person name="Baldwin I.T."/>
        </authorList>
    </citation>
    <scope>NUCLEOTIDE SEQUENCE [LARGE SCALE GENOMIC DNA]</scope>
    <source>
        <strain evidence="2">UT</strain>
    </source>
</reference>
<dbReference type="EMBL" id="MJEQ01003974">
    <property type="protein sequence ID" value="OIT21975.1"/>
    <property type="molecule type" value="Genomic_DNA"/>
</dbReference>
<proteinExistence type="predicted"/>
<accession>A0A1J6KJH8</accession>
<comment type="caution">
    <text evidence="2">The sequence shown here is derived from an EMBL/GenBank/DDBJ whole genome shotgun (WGS) entry which is preliminary data.</text>
</comment>
<dbReference type="Gramene" id="OIT21975">
    <property type="protein sequence ID" value="OIT21975"/>
    <property type="gene ID" value="A4A49_40749"/>
</dbReference>
<feature type="compositionally biased region" description="Polar residues" evidence="1">
    <location>
        <begin position="14"/>
        <end position="44"/>
    </location>
</feature>
<feature type="region of interest" description="Disordered" evidence="1">
    <location>
        <begin position="1"/>
        <end position="44"/>
    </location>
</feature>
<dbReference type="Proteomes" id="UP000187609">
    <property type="component" value="Unassembled WGS sequence"/>
</dbReference>